<evidence type="ECO:0008006" key="6">
    <source>
        <dbReference type="Google" id="ProtNLM"/>
    </source>
</evidence>
<evidence type="ECO:0000313" key="4">
    <source>
        <dbReference type="EMBL" id="ODV92041.1"/>
    </source>
</evidence>
<organism evidence="4 5">
    <name type="scientific">Tortispora caseinolytica NRRL Y-17796</name>
    <dbReference type="NCBI Taxonomy" id="767744"/>
    <lineage>
        <taxon>Eukaryota</taxon>
        <taxon>Fungi</taxon>
        <taxon>Dikarya</taxon>
        <taxon>Ascomycota</taxon>
        <taxon>Saccharomycotina</taxon>
        <taxon>Trigonopsidomycetes</taxon>
        <taxon>Trigonopsidales</taxon>
        <taxon>Trigonopsidaceae</taxon>
        <taxon>Tortispora</taxon>
    </lineage>
</organism>
<feature type="non-terminal residue" evidence="4">
    <location>
        <position position="1"/>
    </location>
</feature>
<name>A0A1E4TJW3_9ASCO</name>
<dbReference type="Pfam" id="PF04063">
    <property type="entry name" value="DUF383"/>
    <property type="match status" value="1"/>
</dbReference>
<keyword evidence="5" id="KW-1185">Reference proteome</keyword>
<dbReference type="GO" id="GO:0061770">
    <property type="term" value="F:translation elongation factor binding"/>
    <property type="evidence" value="ECO:0007669"/>
    <property type="project" value="EnsemblFungi"/>
</dbReference>
<dbReference type="EMBL" id="KV453841">
    <property type="protein sequence ID" value="ODV92041.1"/>
    <property type="molecule type" value="Genomic_DNA"/>
</dbReference>
<gene>
    <name evidence="4" type="ORF">CANCADRAFT_11343</name>
</gene>
<dbReference type="InterPro" id="IPR007205">
    <property type="entry name" value="Protein_HGH1_N"/>
</dbReference>
<evidence type="ECO:0000259" key="2">
    <source>
        <dbReference type="Pfam" id="PF04063"/>
    </source>
</evidence>
<dbReference type="PANTHER" id="PTHR13387">
    <property type="entry name" value="PROTEIN HGH1 HOMOLOG"/>
    <property type="match status" value="1"/>
</dbReference>
<dbReference type="GO" id="GO:0006457">
    <property type="term" value="P:protein folding"/>
    <property type="evidence" value="ECO:0007669"/>
    <property type="project" value="EnsemblFungi"/>
</dbReference>
<evidence type="ECO:0000313" key="5">
    <source>
        <dbReference type="Proteomes" id="UP000095023"/>
    </source>
</evidence>
<dbReference type="InterPro" id="IPR007206">
    <property type="entry name" value="Protein_HGH1_C"/>
</dbReference>
<dbReference type="SUPFAM" id="SSF48371">
    <property type="entry name" value="ARM repeat"/>
    <property type="match status" value="1"/>
</dbReference>
<dbReference type="OrthoDB" id="338814at2759"/>
<dbReference type="InterPro" id="IPR039717">
    <property type="entry name" value="Hgh1"/>
</dbReference>
<dbReference type="Pfam" id="PF04064">
    <property type="entry name" value="DUF384"/>
    <property type="match status" value="1"/>
</dbReference>
<dbReference type="PANTHER" id="PTHR13387:SF9">
    <property type="entry name" value="PROTEIN HGH1 HOMOLOG"/>
    <property type="match status" value="1"/>
</dbReference>
<reference evidence="5" key="1">
    <citation type="submission" date="2016-02" db="EMBL/GenBank/DDBJ databases">
        <title>Comparative genomics of biotechnologically important yeasts.</title>
        <authorList>
            <consortium name="DOE Joint Genome Institute"/>
            <person name="Riley R."/>
            <person name="Haridas S."/>
            <person name="Wolfe K.H."/>
            <person name="Lopes M.R."/>
            <person name="Hittinger C.T."/>
            <person name="Goker M."/>
            <person name="Salamov A."/>
            <person name="Wisecaver J."/>
            <person name="Long T.M."/>
            <person name="Aerts A.L."/>
            <person name="Barry K."/>
            <person name="Choi C."/>
            <person name="Clum A."/>
            <person name="Coughlan A.Y."/>
            <person name="Deshpande S."/>
            <person name="Douglass A.P."/>
            <person name="Hanson S.J."/>
            <person name="Klenk H.-P."/>
            <person name="Labutti K."/>
            <person name="Lapidus A."/>
            <person name="Lindquist E."/>
            <person name="Lipzen A."/>
            <person name="Meier-Kolthoff J.P."/>
            <person name="Ohm R.A."/>
            <person name="Otillar R.P."/>
            <person name="Pangilinan J."/>
            <person name="Peng Y."/>
            <person name="Rokas A."/>
            <person name="Rosa C.A."/>
            <person name="Scheuner C."/>
            <person name="Sibirny A.A."/>
            <person name="Slot J.C."/>
            <person name="Stielow J.B."/>
            <person name="Sun H."/>
            <person name="Kurtzman C.P."/>
            <person name="Blackwell M."/>
            <person name="Jeffries T.W."/>
            <person name="Grigoriev I.V."/>
        </authorList>
    </citation>
    <scope>NUCLEOTIDE SEQUENCE [LARGE SCALE GENOMIC DNA]</scope>
    <source>
        <strain evidence="5">NRRL Y-17796</strain>
    </source>
</reference>
<accession>A0A1E4TJW3</accession>
<dbReference type="Proteomes" id="UP000095023">
    <property type="component" value="Unassembled WGS sequence"/>
</dbReference>
<protein>
    <recommendedName>
        <fullName evidence="6">Protein HGH1 homolog</fullName>
    </recommendedName>
</protein>
<evidence type="ECO:0000259" key="3">
    <source>
        <dbReference type="Pfam" id="PF04064"/>
    </source>
</evidence>
<sequence>LCEFLSSPQAQIRQYALEQFAAISGQDDFPSYLTDSTLKSLKVMALGNNDAAKLAVTCLVNGCKDIKIIHTIASDLSFIKAQATFATSEDDIAADLRTMLLANLAKDDKIEVLVTATTTKKRSYTSSNSLLDQMIECFVQGENKKLNPNSAYDHIILVLCDISRFEAAQDLLMNENVTVPPIVKFFGYITSSNDLRKVGSIALIKNCLFASKHHDMLVKDYNILDILVYPLIGPEEIEDYYTEVMSPYVQRLVGSKAREPDMTVLLTALEAIMLLTATRKIRDYMRFRKIYPFIREVHRSVPKEQEDILLKCEELVNILEADEGPEFSADQEYTE</sequence>
<feature type="non-terminal residue" evidence="4">
    <location>
        <position position="335"/>
    </location>
</feature>
<evidence type="ECO:0000256" key="1">
    <source>
        <dbReference type="ARBA" id="ARBA00006712"/>
    </source>
</evidence>
<dbReference type="InterPro" id="IPR016024">
    <property type="entry name" value="ARM-type_fold"/>
</dbReference>
<feature type="domain" description="Protein HGH1 N-terminal" evidence="2">
    <location>
        <begin position="88"/>
        <end position="264"/>
    </location>
</feature>
<proteinExistence type="inferred from homology"/>
<feature type="domain" description="Protein HGH1 C-terminal" evidence="3">
    <location>
        <begin position="271"/>
        <end position="325"/>
    </location>
</feature>
<comment type="similarity">
    <text evidence="1">Belongs to the HGH1 family.</text>
</comment>
<dbReference type="AlphaFoldDB" id="A0A1E4TJW3"/>